<dbReference type="SUPFAM" id="SSF49785">
    <property type="entry name" value="Galactose-binding domain-like"/>
    <property type="match status" value="1"/>
</dbReference>
<dbReference type="Gene3D" id="2.60.120.260">
    <property type="entry name" value="Galactose-binding domain-like"/>
    <property type="match status" value="1"/>
</dbReference>
<dbReference type="PANTHER" id="PTHR35833">
    <property type="entry name" value="GALACTOSE-BINDING DOMAIN-LIKE, ARMADILLO-TYPE FOLD PROTEIN-RELATED"/>
    <property type="match status" value="1"/>
</dbReference>
<organism evidence="3 4">
    <name type="scientific">Dendrobium thyrsiflorum</name>
    <name type="common">Pinecone-like raceme dendrobium</name>
    <name type="synonym">Orchid</name>
    <dbReference type="NCBI Taxonomy" id="117978"/>
    <lineage>
        <taxon>Eukaryota</taxon>
        <taxon>Viridiplantae</taxon>
        <taxon>Streptophyta</taxon>
        <taxon>Embryophyta</taxon>
        <taxon>Tracheophyta</taxon>
        <taxon>Spermatophyta</taxon>
        <taxon>Magnoliopsida</taxon>
        <taxon>Liliopsida</taxon>
        <taxon>Asparagales</taxon>
        <taxon>Orchidaceae</taxon>
        <taxon>Epidendroideae</taxon>
        <taxon>Malaxideae</taxon>
        <taxon>Dendrobiinae</taxon>
        <taxon>Dendrobium</taxon>
    </lineage>
</organism>
<dbReference type="InterPro" id="IPR008979">
    <property type="entry name" value="Galactose-bd-like_sf"/>
</dbReference>
<evidence type="ECO:0000256" key="1">
    <source>
        <dbReference type="SAM" id="Coils"/>
    </source>
</evidence>
<feature type="compositionally biased region" description="Basic and acidic residues" evidence="2">
    <location>
        <begin position="2014"/>
        <end position="2027"/>
    </location>
</feature>
<reference evidence="3 4" key="1">
    <citation type="journal article" date="2024" name="Plant Biotechnol. J.">
        <title>Dendrobium thyrsiflorum genome and its molecular insights into genes involved in important horticultural traits.</title>
        <authorList>
            <person name="Chen B."/>
            <person name="Wang J.Y."/>
            <person name="Zheng P.J."/>
            <person name="Li K.L."/>
            <person name="Liang Y.M."/>
            <person name="Chen X.F."/>
            <person name="Zhang C."/>
            <person name="Zhao X."/>
            <person name="He X."/>
            <person name="Zhang G.Q."/>
            <person name="Liu Z.J."/>
            <person name="Xu Q."/>
        </authorList>
    </citation>
    <scope>NUCLEOTIDE SEQUENCE [LARGE SCALE GENOMIC DNA]</scope>
    <source>
        <strain evidence="3">GZMU011</strain>
    </source>
</reference>
<dbReference type="PANTHER" id="PTHR35833:SF1">
    <property type="entry name" value="GALACTOSE-BINDING DOMAIN-CONTAINING PROTEIN"/>
    <property type="match status" value="1"/>
</dbReference>
<protein>
    <submittedName>
        <fullName evidence="3">Uncharacterized protein</fullName>
    </submittedName>
</protein>
<sequence length="2157" mass="243418">MEMEMDPRVKLLPYKLKAMSRESPAAKGANVLDPDLRTHWSTGTNTKEWILLELEESCLLSNVRIYNKSVLEWEITVGLRYKQPEAFVRVRPRCEAPKRDMSYPTNYTPCRYVRLSCLRGNPIAVFFIQLIGVSVKGLEPELQPVINYLLPHILSHKQDAHDIHLQLLQDIAVRLLIFLPHLETELSTFTDASDSNIRFLAMLAGPFYPILQIMNEREAVKGSVISPDPEISRNNQPSTITVSSNFEVQPRRSRNQSMFIQAGSCSIAFRPDAAILLLRRAFKDTDLGIVCRSAARALQKIVGPIIPLGQPTPISDSSISVETAVMPNLAHTADYSNLFGEEFKVPNENWNVDLVNVLDIALVEEGILHVLYACASHPPLCCKLAESNFEIWSILPLIQALLPALRPPVSSLDRMDESFEQWKHASVEQALSQIVLMSSSTYLPLLHVCAGYLSSYCSSHAKTACVLIDLCAGLFSPWISTITAKVDLAIELMEDLLGIIQVPHHSIGRARVALKYILLGLSGQVDDVLVKYKEHKHKLLFLIEMLEPFLDPAILSVNNTAPFGDVSAIFLEKQDNNCSFALNVIRAAVRRPTVLPSLESEWRRGSVSSSVLLSILGPKMPLPCDIDLFKCSTAEVVEPGLFEGPSGSSVFPNVSISKFCNSSNLDGKIDGTDTIKIDVLEEASFLFVPQELKNAGLMSFSNYCTKGSTEKCCEPTNSGNEGKNMENWILMGHFKLDSGFFGDYFNLKVDYLKLANLHDCELRAAEFQQLALDLCSQGDITAEGYDAAIDAFILAAECYINPFFMFSFTPNSKLAKHLNLIKSKMKRSNSIMELKKDFLKTAADLEIISHLERKRDKTVIEILVQAARVNKEYRLRQSKSRPDDIDHRQQDLNILPHVINAVDAVTLLRQNQSLLFEFVIQQLQREQHLSHEVLLQALLFLLQFATELLCPPEAVVDIILLSAEKFSLPLMSLNNKLDKGSALFDSEKLYGLRRCWLLLERLVIASSGCDIGVMSRKSAHGTQCRSLIPLSSWINKITKFSNASPISRFLGWMAVSCYAKQYLKERLFFASDLSQLTLLLAIFSDELTFVDNTLQLNAEESMHFKQSDAFEHLQVERESTHSYTSGGDSFHFLYPSLQKLLPDMRRKFRTFGERILEAVGLQLKCLPSSSIPEILRWFSDLCMHPYAEAMKIQDLTSASSFDYLKGYTATNAKVIVLYLLESLVTEHMESMLPEMARVVQILISLCKTSYCDVAFLDSVLCLLKPLISFFLKKVTLDEKMLANASSCEDFELLNFEELIDSIKHKRDLQNGSGVDKFQGSLMIFILGSLFLDLSLKRKIDILQSLLLWADFTSSEPTSFFFNYLCAFNKVFDSCQMLLEQQLEQFGLVIPCEGQEIVGSHERVSLQEMTELSSRFSNYGDQRVTAKPAKEFISSETIADLPDLEIHQLSNEEMKEFLEVLEVLVLRLIPEIEKTWKLHCKLANQLTVKIARCFLLSSCLKFLYISDSSINYNNGENMPYNSYRDLPDFWKNGLQGFTIAILAIQENECWQTASTMLDYLFRLPQTFSLDYGLCNICSAIKHFCLRAPMISWRLQTNKWLTCLFVRGIGNIDVLGDSLVDLFSTMLCHTEPEQRGVALHHLGVMVGLDTYDGAAMLSCTFRSNLGGAEQVASLSELAISTLVSNTWDRVAALILSEPSMMLKSHAIALLSGYVPFVMRPQLQSFLISASTILQGMGKLAPLMEEGCLTRLSLGLLASACLYSPAEDIALLPESIWRNLEQIVNSRTGWLDDVEKNICLALCRLRTELVGGKEALKEALSRTPNTTLGDSNFQNIRESILQVLPSLTSTQAYFDFFSKRADEESQELEEAEIEIDLLQKEKAMQEVLGNLKEDYVTYDKDDNRLQQIKDNIRSLERSKLKEEVAARMQKKLFMRRARQKFLEEVASKEMELLEELDRERKHELEQEIERQRQLELERARTRELQFNLDMEKERQSQRELQRELELVESGVLSSRREFSRSSREKFRDNGRPGVDGGLRPVSRGHESGSTIQTAGSSFNTYSTPVMVLSSSKSSSGQQPTILQPRDRPSERSSPSFEDNLEGSRDSGDANSIGDSELSLAFEGFAGGFSSTPRRGSKSRQVMERRERDGRREGKWERKHG</sequence>
<name>A0ABD0TXG5_DENTH</name>
<feature type="compositionally biased region" description="Basic and acidic residues" evidence="2">
    <location>
        <begin position="2137"/>
        <end position="2157"/>
    </location>
</feature>
<evidence type="ECO:0000256" key="2">
    <source>
        <dbReference type="SAM" id="MobiDB-lite"/>
    </source>
</evidence>
<proteinExistence type="predicted"/>
<dbReference type="Proteomes" id="UP001552299">
    <property type="component" value="Unassembled WGS sequence"/>
</dbReference>
<feature type="compositionally biased region" description="Polar residues" evidence="2">
    <location>
        <begin position="2044"/>
        <end position="2060"/>
    </location>
</feature>
<evidence type="ECO:0000313" key="4">
    <source>
        <dbReference type="Proteomes" id="UP001552299"/>
    </source>
</evidence>
<keyword evidence="1" id="KW-0175">Coiled coil</keyword>
<accession>A0ABD0TXG5</accession>
<comment type="caution">
    <text evidence="3">The sequence shown here is derived from an EMBL/GenBank/DDBJ whole genome shotgun (WGS) entry which is preliminary data.</text>
</comment>
<feature type="coiled-coil region" evidence="1">
    <location>
        <begin position="1851"/>
        <end position="2007"/>
    </location>
</feature>
<keyword evidence="4" id="KW-1185">Reference proteome</keyword>
<dbReference type="EMBL" id="JANQDX010000019">
    <property type="protein sequence ID" value="KAL0904387.1"/>
    <property type="molecule type" value="Genomic_DNA"/>
</dbReference>
<gene>
    <name evidence="3" type="ORF">M5K25_026485</name>
</gene>
<evidence type="ECO:0000313" key="3">
    <source>
        <dbReference type="EMBL" id="KAL0904387.1"/>
    </source>
</evidence>
<feature type="region of interest" description="Disordered" evidence="2">
    <location>
        <begin position="2014"/>
        <end position="2157"/>
    </location>
</feature>